<evidence type="ECO:0000313" key="1">
    <source>
        <dbReference type="EMBL" id="XCD03872.1"/>
    </source>
</evidence>
<sequence>MGVTVEEYLHTPCSEPEFTGYVEIRDVKAKTHVLYSGIYTKIPKYLLRRKCYLGCRKMATLGNFGFIFYV</sequence>
<dbReference type="EMBL" id="PP511394">
    <property type="protein sequence ID" value="XCD03872.1"/>
    <property type="molecule type" value="Genomic_DNA"/>
</dbReference>
<organism evidence="1">
    <name type="scientific">Dulem virus 66</name>
    <dbReference type="NCBI Taxonomy" id="3145777"/>
    <lineage>
        <taxon>Viruses</taxon>
        <taxon>Monodnaviria</taxon>
        <taxon>Loebvirae</taxon>
        <taxon>Hofneiviricota</taxon>
        <taxon>Faserviricetes</taxon>
        <taxon>Tubulavirales</taxon>
        <taxon>Inoviridae</taxon>
        <taxon>Inovirus</taxon>
    </lineage>
</organism>
<protein>
    <submittedName>
        <fullName evidence="1">Uncharacterized protein</fullName>
    </submittedName>
</protein>
<proteinExistence type="predicted"/>
<reference evidence="1" key="1">
    <citation type="submission" date="2024-03" db="EMBL/GenBank/DDBJ databases">
        <title>Diverse circular DNA viruses in blood, oral, and fecal samples of captive lemurs.</title>
        <authorList>
            <person name="Paietta E.N."/>
            <person name="Kraberger S."/>
            <person name="Lund M.C."/>
            <person name="Custer J.M."/>
            <person name="Vargas K.M."/>
            <person name="Ehmke E.E."/>
            <person name="Yoder A.D."/>
            <person name="Varsani A."/>
        </authorList>
    </citation>
    <scope>NUCLEOTIDE SEQUENCE</scope>
    <source>
        <strain evidence="1">Duke_21_41</strain>
    </source>
</reference>
<accession>A0AAU8AX31</accession>
<name>A0AAU8AX31_9VIRU</name>